<feature type="transmembrane region" description="Helical" evidence="6">
    <location>
        <begin position="244"/>
        <end position="261"/>
    </location>
</feature>
<dbReference type="GO" id="GO:0016020">
    <property type="term" value="C:membrane"/>
    <property type="evidence" value="ECO:0007669"/>
    <property type="project" value="UniProtKB-SubCell"/>
</dbReference>
<evidence type="ECO:0000313" key="9">
    <source>
        <dbReference type="Proteomes" id="UP000886752"/>
    </source>
</evidence>
<feature type="transmembrane region" description="Helical" evidence="6">
    <location>
        <begin position="267"/>
        <end position="284"/>
    </location>
</feature>
<evidence type="ECO:0000313" key="8">
    <source>
        <dbReference type="EMBL" id="HIV99573.1"/>
    </source>
</evidence>
<evidence type="ECO:0000256" key="3">
    <source>
        <dbReference type="ARBA" id="ARBA00022692"/>
    </source>
</evidence>
<protein>
    <submittedName>
        <fullName evidence="8">DMT family transporter</fullName>
    </submittedName>
</protein>
<dbReference type="SUPFAM" id="SSF103481">
    <property type="entry name" value="Multidrug resistance efflux transporter EmrE"/>
    <property type="match status" value="2"/>
</dbReference>
<feature type="transmembrane region" description="Helical" evidence="6">
    <location>
        <begin position="184"/>
        <end position="206"/>
    </location>
</feature>
<proteinExistence type="inferred from homology"/>
<feature type="transmembrane region" description="Helical" evidence="6">
    <location>
        <begin position="103"/>
        <end position="120"/>
    </location>
</feature>
<dbReference type="PANTHER" id="PTHR32322:SF2">
    <property type="entry name" value="EAMA DOMAIN-CONTAINING PROTEIN"/>
    <property type="match status" value="1"/>
</dbReference>
<accession>A0A9D1PU37</accession>
<name>A0A9D1PU37_9BACT</name>
<evidence type="ECO:0000259" key="7">
    <source>
        <dbReference type="Pfam" id="PF00892"/>
    </source>
</evidence>
<feature type="transmembrane region" description="Helical" evidence="6">
    <location>
        <begin position="212"/>
        <end position="232"/>
    </location>
</feature>
<feature type="transmembrane region" description="Helical" evidence="6">
    <location>
        <begin position="127"/>
        <end position="147"/>
    </location>
</feature>
<keyword evidence="5 6" id="KW-0472">Membrane</keyword>
<feature type="transmembrane region" description="Helical" evidence="6">
    <location>
        <begin position="73"/>
        <end position="91"/>
    </location>
</feature>
<dbReference type="InterPro" id="IPR050638">
    <property type="entry name" value="AA-Vitamin_Transporters"/>
</dbReference>
<evidence type="ECO:0000256" key="5">
    <source>
        <dbReference type="ARBA" id="ARBA00023136"/>
    </source>
</evidence>
<dbReference type="AlphaFoldDB" id="A0A9D1PU37"/>
<sequence length="297" mass="31880">MSNQNKAYACAGATILAWSTVSTAFKVSLEHLTPMQLICVSMLTAALFLLGMLAVQRRLGDLRALSGQQWGRAVLLGVMLFCYYVLLFLAYDTLPAQIAQPINYTWALMLALLSAVFLGQKLTLKEFGCMLLAYGGVLVITSGAGGVLGDPDPLGLCCVLASTLLYALFWIVNTRCALPALPGFAICFGVTFLLALVVLLVQGAALLVPLRAALGGIYVGLFELSIPFVLWGQALRLTSSVARLSTLPFLVPFLALFWISLVLGEPIAWTTILGLAVIVLGTLMQQRLSAQHRSPRS</sequence>
<feature type="domain" description="EamA" evidence="7">
    <location>
        <begin position="11"/>
        <end position="141"/>
    </location>
</feature>
<organism evidence="8 9">
    <name type="scientific">Candidatus Desulfovibrio intestinipullorum</name>
    <dbReference type="NCBI Taxonomy" id="2838536"/>
    <lineage>
        <taxon>Bacteria</taxon>
        <taxon>Pseudomonadati</taxon>
        <taxon>Thermodesulfobacteriota</taxon>
        <taxon>Desulfovibrionia</taxon>
        <taxon>Desulfovibrionales</taxon>
        <taxon>Desulfovibrionaceae</taxon>
        <taxon>Desulfovibrio</taxon>
    </lineage>
</organism>
<evidence type="ECO:0000256" key="4">
    <source>
        <dbReference type="ARBA" id="ARBA00022989"/>
    </source>
</evidence>
<dbReference type="InterPro" id="IPR037185">
    <property type="entry name" value="EmrE-like"/>
</dbReference>
<feature type="domain" description="EamA" evidence="7">
    <location>
        <begin position="154"/>
        <end position="284"/>
    </location>
</feature>
<evidence type="ECO:0000256" key="6">
    <source>
        <dbReference type="SAM" id="Phobius"/>
    </source>
</evidence>
<feature type="transmembrane region" description="Helical" evidence="6">
    <location>
        <begin position="153"/>
        <end position="172"/>
    </location>
</feature>
<reference evidence="8" key="2">
    <citation type="submission" date="2021-04" db="EMBL/GenBank/DDBJ databases">
        <authorList>
            <person name="Gilroy R."/>
        </authorList>
    </citation>
    <scope>NUCLEOTIDE SEQUENCE</scope>
    <source>
        <strain evidence="8">ChiHecec2B26-446</strain>
    </source>
</reference>
<keyword evidence="4 6" id="KW-1133">Transmembrane helix</keyword>
<gene>
    <name evidence="8" type="ORF">H9894_00005</name>
</gene>
<keyword evidence="3 6" id="KW-0812">Transmembrane</keyword>
<comment type="caution">
    <text evidence="8">The sequence shown here is derived from an EMBL/GenBank/DDBJ whole genome shotgun (WGS) entry which is preliminary data.</text>
</comment>
<evidence type="ECO:0000256" key="1">
    <source>
        <dbReference type="ARBA" id="ARBA00004141"/>
    </source>
</evidence>
<dbReference type="Proteomes" id="UP000886752">
    <property type="component" value="Unassembled WGS sequence"/>
</dbReference>
<dbReference type="Pfam" id="PF00892">
    <property type="entry name" value="EamA"/>
    <property type="match status" value="2"/>
</dbReference>
<feature type="transmembrane region" description="Helical" evidence="6">
    <location>
        <begin position="34"/>
        <end position="53"/>
    </location>
</feature>
<comment type="similarity">
    <text evidence="2">Belongs to the EamA transporter family.</text>
</comment>
<dbReference type="Gene3D" id="1.10.3730.20">
    <property type="match status" value="1"/>
</dbReference>
<dbReference type="EMBL" id="DXHV01000001">
    <property type="protein sequence ID" value="HIV99573.1"/>
    <property type="molecule type" value="Genomic_DNA"/>
</dbReference>
<dbReference type="PANTHER" id="PTHR32322">
    <property type="entry name" value="INNER MEMBRANE TRANSPORTER"/>
    <property type="match status" value="1"/>
</dbReference>
<reference evidence="8" key="1">
    <citation type="journal article" date="2021" name="PeerJ">
        <title>Extensive microbial diversity within the chicken gut microbiome revealed by metagenomics and culture.</title>
        <authorList>
            <person name="Gilroy R."/>
            <person name="Ravi A."/>
            <person name="Getino M."/>
            <person name="Pursley I."/>
            <person name="Horton D.L."/>
            <person name="Alikhan N.F."/>
            <person name="Baker D."/>
            <person name="Gharbi K."/>
            <person name="Hall N."/>
            <person name="Watson M."/>
            <person name="Adriaenssens E.M."/>
            <person name="Foster-Nyarko E."/>
            <person name="Jarju S."/>
            <person name="Secka A."/>
            <person name="Antonio M."/>
            <person name="Oren A."/>
            <person name="Chaudhuri R.R."/>
            <person name="La Ragione R."/>
            <person name="Hildebrand F."/>
            <person name="Pallen M.J."/>
        </authorList>
    </citation>
    <scope>NUCLEOTIDE SEQUENCE</scope>
    <source>
        <strain evidence="8">ChiHecec2B26-446</strain>
    </source>
</reference>
<evidence type="ECO:0000256" key="2">
    <source>
        <dbReference type="ARBA" id="ARBA00007362"/>
    </source>
</evidence>
<comment type="subcellular location">
    <subcellularLocation>
        <location evidence="1">Membrane</location>
        <topology evidence="1">Multi-pass membrane protein</topology>
    </subcellularLocation>
</comment>
<dbReference type="InterPro" id="IPR000620">
    <property type="entry name" value="EamA_dom"/>
</dbReference>